<feature type="compositionally biased region" description="Low complexity" evidence="1">
    <location>
        <begin position="117"/>
        <end position="126"/>
    </location>
</feature>
<evidence type="ECO:0000313" key="4">
    <source>
        <dbReference type="EMBL" id="NVP33047.1"/>
    </source>
</evidence>
<comment type="caution">
    <text evidence="4">The sequence shown here is derived from an EMBL/GenBank/DDBJ whole genome shotgun (WGS) entry which is preliminary data.</text>
</comment>
<accession>A0A7Y7US78</accession>
<evidence type="ECO:0000256" key="1">
    <source>
        <dbReference type="SAM" id="MobiDB-lite"/>
    </source>
</evidence>
<feature type="region of interest" description="Disordered" evidence="1">
    <location>
        <begin position="96"/>
        <end position="147"/>
    </location>
</feature>
<dbReference type="Proteomes" id="UP000531581">
    <property type="component" value="Unassembled WGS sequence"/>
</dbReference>
<sequence>MVAQILSPAQRAALFNPPSDPAAIEPGEVPPAAMLIVLAAQISCSADAFADDAARDTTLREHRAAIERRLGLRAFERTNRRMVFAANAGEAPYVIEAPLDHESSLPNDETRPRRRCGASGRRTSGSPAPCRARPTMNRDSRDRPGAG</sequence>
<dbReference type="AlphaFoldDB" id="A0A7Y7US78"/>
<dbReference type="Pfam" id="PF13700">
    <property type="entry name" value="DUF4158"/>
    <property type="match status" value="1"/>
</dbReference>
<gene>
    <name evidence="3" type="ORF">HKX05_05390</name>
    <name evidence="4" type="ORF">HLV41_18595</name>
</gene>
<keyword evidence="6" id="KW-1185">Reference proteome</keyword>
<evidence type="ECO:0000313" key="3">
    <source>
        <dbReference type="EMBL" id="NNG52780.1"/>
    </source>
</evidence>
<protein>
    <submittedName>
        <fullName evidence="4">DUF4158 domain-containing protein</fullName>
    </submittedName>
</protein>
<dbReference type="EMBL" id="JABYQV010000024">
    <property type="protein sequence ID" value="NVP33047.1"/>
    <property type="molecule type" value="Genomic_DNA"/>
</dbReference>
<evidence type="ECO:0000259" key="2">
    <source>
        <dbReference type="Pfam" id="PF13700"/>
    </source>
</evidence>
<evidence type="ECO:0000313" key="6">
    <source>
        <dbReference type="Proteomes" id="UP000557656"/>
    </source>
</evidence>
<name>A0A7Y7US78_9SPHN</name>
<dbReference type="Proteomes" id="UP000557656">
    <property type="component" value="Unassembled WGS sequence"/>
</dbReference>
<reference evidence="5 6" key="1">
    <citation type="submission" date="2020-05" db="EMBL/GenBank/DDBJ databases">
        <title>Draft Genome Sequences of Sphingomonas sp. Isolated from the International Space Station.</title>
        <authorList>
            <person name="Bijlani S."/>
            <person name="Singh N.K."/>
            <person name="Mason C.E."/>
            <person name="Wang C.C."/>
            <person name="Venkateswaran K."/>
        </authorList>
    </citation>
    <scope>NUCLEOTIDE SEQUENCE [LARGE SCALE GENOMIC DNA]</scope>
    <source>
        <strain evidence="3 6">IIF7SW-B5</strain>
        <strain evidence="4">ISS-IIF7SWP</strain>
    </source>
</reference>
<evidence type="ECO:0000313" key="5">
    <source>
        <dbReference type="Proteomes" id="UP000531581"/>
    </source>
</evidence>
<feature type="domain" description="DUF4158" evidence="2">
    <location>
        <begin position="25"/>
        <end position="83"/>
    </location>
</feature>
<proteinExistence type="predicted"/>
<dbReference type="EMBL" id="JABEOV010000008">
    <property type="protein sequence ID" value="NNG52780.1"/>
    <property type="molecule type" value="Genomic_DNA"/>
</dbReference>
<feature type="compositionally biased region" description="Basic and acidic residues" evidence="1">
    <location>
        <begin position="136"/>
        <end position="147"/>
    </location>
</feature>
<feature type="compositionally biased region" description="Basic and acidic residues" evidence="1">
    <location>
        <begin position="98"/>
        <end position="111"/>
    </location>
</feature>
<dbReference type="InterPro" id="IPR025296">
    <property type="entry name" value="DUF4158"/>
</dbReference>
<organism evidence="4 5">
    <name type="scientific">Sphingomonas sanguinis</name>
    <dbReference type="NCBI Taxonomy" id="33051"/>
    <lineage>
        <taxon>Bacteria</taxon>
        <taxon>Pseudomonadati</taxon>
        <taxon>Pseudomonadota</taxon>
        <taxon>Alphaproteobacteria</taxon>
        <taxon>Sphingomonadales</taxon>
        <taxon>Sphingomonadaceae</taxon>
        <taxon>Sphingomonas</taxon>
    </lineage>
</organism>